<dbReference type="Gene3D" id="3.40.30.10">
    <property type="entry name" value="Glutaredoxin"/>
    <property type="match status" value="1"/>
</dbReference>
<dbReference type="PROSITE" id="PS50404">
    <property type="entry name" value="GST_NTER"/>
    <property type="match status" value="1"/>
</dbReference>
<dbReference type="AlphaFoldDB" id="U2YYF6"/>
<dbReference type="InterPro" id="IPR010987">
    <property type="entry name" value="Glutathione-S-Trfase_C-like"/>
</dbReference>
<dbReference type="eggNOG" id="COG0625">
    <property type="taxonomic scope" value="Bacteria"/>
</dbReference>
<comment type="caution">
    <text evidence="4">The sequence shown here is derived from an EMBL/GenBank/DDBJ whole genome shotgun (WGS) entry which is preliminary data.</text>
</comment>
<gene>
    <name evidence="4" type="ORF">MBELCI_0157</name>
</gene>
<evidence type="ECO:0000259" key="3">
    <source>
        <dbReference type="PROSITE" id="PS50405"/>
    </source>
</evidence>
<dbReference type="InterPro" id="IPR036249">
    <property type="entry name" value="Thioredoxin-like_sf"/>
</dbReference>
<name>U2YYF6_9RHOB</name>
<evidence type="ECO:0000256" key="1">
    <source>
        <dbReference type="SAM" id="MobiDB-lite"/>
    </source>
</evidence>
<dbReference type="EMBL" id="BATB01000001">
    <property type="protein sequence ID" value="GAD54105.1"/>
    <property type="molecule type" value="Genomic_DNA"/>
</dbReference>
<dbReference type="SUPFAM" id="SSF52833">
    <property type="entry name" value="Thioredoxin-like"/>
    <property type="match status" value="1"/>
</dbReference>
<feature type="domain" description="GST C-terminal" evidence="3">
    <location>
        <begin position="108"/>
        <end position="248"/>
    </location>
</feature>
<feature type="region of interest" description="Disordered" evidence="1">
    <location>
        <begin position="234"/>
        <end position="253"/>
    </location>
</feature>
<dbReference type="SFLD" id="SFLDG00358">
    <property type="entry name" value="Main_(cytGST)"/>
    <property type="match status" value="1"/>
</dbReference>
<keyword evidence="4" id="KW-0808">Transferase</keyword>
<dbReference type="InterPro" id="IPR036282">
    <property type="entry name" value="Glutathione-S-Trfase_C_sf"/>
</dbReference>
<organism evidence="4 5">
    <name type="scientific">Limimaricola cinnabarinus LL-001</name>
    <dbReference type="NCBI Taxonomy" id="1337093"/>
    <lineage>
        <taxon>Bacteria</taxon>
        <taxon>Pseudomonadati</taxon>
        <taxon>Pseudomonadota</taxon>
        <taxon>Alphaproteobacteria</taxon>
        <taxon>Rhodobacterales</taxon>
        <taxon>Paracoccaceae</taxon>
        <taxon>Limimaricola</taxon>
    </lineage>
</organism>
<dbReference type="GO" id="GO:0016740">
    <property type="term" value="F:transferase activity"/>
    <property type="evidence" value="ECO:0007669"/>
    <property type="project" value="UniProtKB-KW"/>
</dbReference>
<reference evidence="4" key="1">
    <citation type="journal article" date="2013" name="Genome Announc.">
        <title>Draft Genome Sequence of Loktanella cinnabarina LL-001T, Isolated from Deep-Sea Floor Sediment.</title>
        <authorList>
            <person name="Nishi S."/>
            <person name="Tsubouchi T."/>
            <person name="Takaki Y."/>
            <person name="Koyanagi R."/>
            <person name="Satoh N."/>
            <person name="Maruyama T."/>
            <person name="Hatada Y."/>
        </authorList>
    </citation>
    <scope>NUCLEOTIDE SEQUENCE [LARGE SCALE GENOMIC DNA]</scope>
    <source>
        <strain evidence="4">LL-001</strain>
    </source>
</reference>
<dbReference type="STRING" id="1337093.MBELCI_0157"/>
<evidence type="ECO:0000259" key="2">
    <source>
        <dbReference type="PROSITE" id="PS50404"/>
    </source>
</evidence>
<sequence length="253" mass="27794">MTRAGVVASKTAIRFSRKDPMTLRLHCAPDNASLCVRLALEELGLSYDAVLVDRRVRAQQAPAYLALNPHGMIPVLETPEGPIFETAAILLWLSDRHRDRAALMPAPGAPERGMTLAWLFWLSNTLHPALRMLFYGGEHIAPEMVFALHERTAQRTIAMLDRLEAAAPGLGGWLGAAQPSALDCYLAPMLRWCALYPESGTGWFDLGRWPELRGALDRFETRASVEAAIRAEGLGSHPFTAPRPPQPPEGSAR</sequence>
<dbReference type="PANTHER" id="PTHR44051:SF8">
    <property type="entry name" value="GLUTATHIONE S-TRANSFERASE GSTA"/>
    <property type="match status" value="1"/>
</dbReference>
<dbReference type="InterPro" id="IPR004045">
    <property type="entry name" value="Glutathione_S-Trfase_N"/>
</dbReference>
<feature type="domain" description="GST N-terminal" evidence="2">
    <location>
        <begin position="20"/>
        <end position="101"/>
    </location>
</feature>
<evidence type="ECO:0000313" key="5">
    <source>
        <dbReference type="Proteomes" id="UP000016566"/>
    </source>
</evidence>
<dbReference type="InterPro" id="IPR040079">
    <property type="entry name" value="Glutathione_S-Trfase"/>
</dbReference>
<keyword evidence="5" id="KW-1185">Reference proteome</keyword>
<dbReference type="CDD" id="cd03057">
    <property type="entry name" value="GST_N_Beta"/>
    <property type="match status" value="1"/>
</dbReference>
<dbReference type="Gene3D" id="1.20.1050.10">
    <property type="match status" value="1"/>
</dbReference>
<proteinExistence type="predicted"/>
<dbReference type="Pfam" id="PF13410">
    <property type="entry name" value="GST_C_2"/>
    <property type="match status" value="1"/>
</dbReference>
<dbReference type="PANTHER" id="PTHR44051">
    <property type="entry name" value="GLUTATHIONE S-TRANSFERASE-RELATED"/>
    <property type="match status" value="1"/>
</dbReference>
<dbReference type="PROSITE" id="PS50405">
    <property type="entry name" value="GST_CTER"/>
    <property type="match status" value="1"/>
</dbReference>
<dbReference type="Proteomes" id="UP000016566">
    <property type="component" value="Unassembled WGS sequence"/>
</dbReference>
<feature type="compositionally biased region" description="Pro residues" evidence="1">
    <location>
        <begin position="241"/>
        <end position="253"/>
    </location>
</feature>
<accession>U2YYF6</accession>
<dbReference type="Pfam" id="PF13409">
    <property type="entry name" value="GST_N_2"/>
    <property type="match status" value="1"/>
</dbReference>
<protein>
    <submittedName>
        <fullName evidence="4">Glutathione S-transferase</fullName>
    </submittedName>
</protein>
<dbReference type="SUPFAM" id="SSF47616">
    <property type="entry name" value="GST C-terminal domain-like"/>
    <property type="match status" value="1"/>
</dbReference>
<evidence type="ECO:0000313" key="4">
    <source>
        <dbReference type="EMBL" id="GAD54105.1"/>
    </source>
</evidence>
<dbReference type="SFLD" id="SFLDS00019">
    <property type="entry name" value="Glutathione_Transferase_(cytos"/>
    <property type="match status" value="1"/>
</dbReference>